<dbReference type="AlphaFoldDB" id="A0A673Z1A7"/>
<accession>A0A673Z1A7</accession>
<sequence length="37" mass="4019">MSTRLLCTGVTCQPLANQDILKVDPDGPQYRCGVHST</sequence>
<dbReference type="GeneTree" id="ENSGT00940000174636"/>
<evidence type="ECO:0000313" key="2">
    <source>
        <dbReference type="Proteomes" id="UP000472277"/>
    </source>
</evidence>
<keyword evidence="2" id="KW-1185">Reference proteome</keyword>
<reference evidence="1" key="1">
    <citation type="submission" date="2025-08" db="UniProtKB">
        <authorList>
            <consortium name="Ensembl"/>
        </authorList>
    </citation>
    <scope>IDENTIFICATION</scope>
</reference>
<proteinExistence type="predicted"/>
<organism evidence="1 2">
    <name type="scientific">Salmo trutta</name>
    <name type="common">Brown trout</name>
    <dbReference type="NCBI Taxonomy" id="8032"/>
    <lineage>
        <taxon>Eukaryota</taxon>
        <taxon>Metazoa</taxon>
        <taxon>Chordata</taxon>
        <taxon>Craniata</taxon>
        <taxon>Vertebrata</taxon>
        <taxon>Euteleostomi</taxon>
        <taxon>Actinopterygii</taxon>
        <taxon>Neopterygii</taxon>
        <taxon>Teleostei</taxon>
        <taxon>Protacanthopterygii</taxon>
        <taxon>Salmoniformes</taxon>
        <taxon>Salmonidae</taxon>
        <taxon>Salmoninae</taxon>
        <taxon>Salmo</taxon>
    </lineage>
</organism>
<reference evidence="1" key="2">
    <citation type="submission" date="2025-09" db="UniProtKB">
        <authorList>
            <consortium name="Ensembl"/>
        </authorList>
    </citation>
    <scope>IDENTIFICATION</scope>
</reference>
<protein>
    <submittedName>
        <fullName evidence="1">Uncharacterized protein</fullName>
    </submittedName>
</protein>
<name>A0A673Z1A7_SALTR</name>
<dbReference type="InParanoid" id="A0A673Z1A7"/>
<dbReference type="Ensembl" id="ENSSTUT00000041904.1">
    <property type="protein sequence ID" value="ENSSTUP00000040081.1"/>
    <property type="gene ID" value="ENSSTUG00000017059.1"/>
</dbReference>
<evidence type="ECO:0000313" key="1">
    <source>
        <dbReference type="Ensembl" id="ENSSTUP00000040081.1"/>
    </source>
</evidence>
<dbReference type="Proteomes" id="UP000472277">
    <property type="component" value="Chromosome 19"/>
</dbReference>